<dbReference type="InterPro" id="IPR050679">
    <property type="entry name" value="Bact_HTH_transcr_reg"/>
</dbReference>
<dbReference type="InterPro" id="IPR036388">
    <property type="entry name" value="WH-like_DNA-bd_sf"/>
</dbReference>
<dbReference type="SMART" id="SM00345">
    <property type="entry name" value="HTH_GNTR"/>
    <property type="match status" value="1"/>
</dbReference>
<keyword evidence="1" id="KW-0805">Transcription regulation</keyword>
<dbReference type="GO" id="GO:0045892">
    <property type="term" value="P:negative regulation of DNA-templated transcription"/>
    <property type="evidence" value="ECO:0007669"/>
    <property type="project" value="TreeGrafter"/>
</dbReference>
<reference evidence="5" key="1">
    <citation type="submission" date="2023-02" db="EMBL/GenBank/DDBJ databases">
        <title>A novel hydrolase synthesized by Rhodococcus erythropolis HQ is responsible for the detoxification of Zearalenone.</title>
        <authorList>
            <person name="Hu J."/>
            <person name="Xu J."/>
        </authorList>
    </citation>
    <scope>NUCLEOTIDE SEQUENCE</scope>
    <source>
        <strain evidence="5">HQ</strain>
    </source>
</reference>
<accession>A0AAW6LPV0</accession>
<dbReference type="EMBL" id="JARDXE010000023">
    <property type="protein sequence ID" value="MDE8649069.1"/>
    <property type="molecule type" value="Genomic_DNA"/>
</dbReference>
<dbReference type="GO" id="GO:0003700">
    <property type="term" value="F:DNA-binding transcription factor activity"/>
    <property type="evidence" value="ECO:0007669"/>
    <property type="project" value="InterPro"/>
</dbReference>
<keyword evidence="2" id="KW-0238">DNA-binding</keyword>
<dbReference type="InterPro" id="IPR036390">
    <property type="entry name" value="WH_DNA-bd_sf"/>
</dbReference>
<comment type="caution">
    <text evidence="5">The sequence shown here is derived from an EMBL/GenBank/DDBJ whole genome shotgun (WGS) entry which is preliminary data.</text>
</comment>
<dbReference type="InterPro" id="IPR027417">
    <property type="entry name" value="P-loop_NTPase"/>
</dbReference>
<evidence type="ECO:0000313" key="6">
    <source>
        <dbReference type="Proteomes" id="UP001217325"/>
    </source>
</evidence>
<evidence type="ECO:0000259" key="4">
    <source>
        <dbReference type="PROSITE" id="PS50949"/>
    </source>
</evidence>
<dbReference type="SUPFAM" id="SSF52540">
    <property type="entry name" value="P-loop containing nucleoside triphosphate hydrolases"/>
    <property type="match status" value="1"/>
</dbReference>
<dbReference type="PROSITE" id="PS50949">
    <property type="entry name" value="HTH_GNTR"/>
    <property type="match status" value="1"/>
</dbReference>
<dbReference type="GO" id="GO:0003677">
    <property type="term" value="F:DNA binding"/>
    <property type="evidence" value="ECO:0007669"/>
    <property type="project" value="UniProtKB-KW"/>
</dbReference>
<dbReference type="Gene3D" id="3.40.50.300">
    <property type="entry name" value="P-loop containing nucleotide triphosphate hydrolases"/>
    <property type="match status" value="1"/>
</dbReference>
<evidence type="ECO:0000256" key="2">
    <source>
        <dbReference type="ARBA" id="ARBA00023125"/>
    </source>
</evidence>
<dbReference type="PANTHER" id="PTHR44846">
    <property type="entry name" value="MANNOSYL-D-GLYCERATE TRANSPORT/METABOLISM SYSTEM REPRESSOR MNGR-RELATED"/>
    <property type="match status" value="1"/>
</dbReference>
<evidence type="ECO:0000313" key="5">
    <source>
        <dbReference type="EMBL" id="MDE8649069.1"/>
    </source>
</evidence>
<keyword evidence="3" id="KW-0804">Transcription</keyword>
<organism evidence="5 6">
    <name type="scientific">Rhodococcus qingshengii</name>
    <dbReference type="NCBI Taxonomy" id="334542"/>
    <lineage>
        <taxon>Bacteria</taxon>
        <taxon>Bacillati</taxon>
        <taxon>Actinomycetota</taxon>
        <taxon>Actinomycetes</taxon>
        <taxon>Mycobacteriales</taxon>
        <taxon>Nocardiaceae</taxon>
        <taxon>Rhodococcus</taxon>
        <taxon>Rhodococcus erythropolis group</taxon>
    </lineage>
</organism>
<dbReference type="Pfam" id="PF00392">
    <property type="entry name" value="GntR"/>
    <property type="match status" value="1"/>
</dbReference>
<evidence type="ECO:0000256" key="1">
    <source>
        <dbReference type="ARBA" id="ARBA00023015"/>
    </source>
</evidence>
<dbReference type="CDD" id="cd07377">
    <property type="entry name" value="WHTH_GntR"/>
    <property type="match status" value="1"/>
</dbReference>
<gene>
    <name evidence="5" type="ORF">PXH69_29265</name>
</gene>
<dbReference type="PRINTS" id="PR00035">
    <property type="entry name" value="HTHGNTR"/>
</dbReference>
<dbReference type="SUPFAM" id="SSF46785">
    <property type="entry name" value="Winged helix' DNA-binding domain"/>
    <property type="match status" value="1"/>
</dbReference>
<feature type="domain" description="HTH gntR-type" evidence="4">
    <location>
        <begin position="4"/>
        <end position="72"/>
    </location>
</feature>
<proteinExistence type="predicted"/>
<dbReference type="RefSeq" id="WP_275232772.1">
    <property type="nucleotide sequence ID" value="NZ_JARDXE010000023.1"/>
</dbReference>
<dbReference type="InterPro" id="IPR000524">
    <property type="entry name" value="Tscrpt_reg_HTH_GntR"/>
</dbReference>
<name>A0AAW6LPV0_RHOSG</name>
<dbReference type="Gene3D" id="1.10.10.10">
    <property type="entry name" value="Winged helix-like DNA-binding domain superfamily/Winged helix DNA-binding domain"/>
    <property type="match status" value="1"/>
</dbReference>
<dbReference type="AlphaFoldDB" id="A0AAW6LPV0"/>
<protein>
    <submittedName>
        <fullName evidence="5">GntR family transcriptional regulator</fullName>
    </submittedName>
</protein>
<dbReference type="PANTHER" id="PTHR44846:SF1">
    <property type="entry name" value="MANNOSYL-D-GLYCERATE TRANSPORT_METABOLISM SYSTEM REPRESSOR MNGR-RELATED"/>
    <property type="match status" value="1"/>
</dbReference>
<sequence>MTQRHRYREIAQALHTDIDAGIHKPGEVLPSSRNLAEQWGVSRGVVTQALGTLVDAGVIISVPRGGYEIAPGYETALRASATRPHVILIGGYAGSGKSELGRILARLTHWPIIDKDTITRPVVEAALETLDRSYDDRESEDYVRIIRPREYEALASTIDENIACGTSVIATAPYLREFSDPTWAARTIAHYTAQGADVHVLWVRCSIETMQLYLRRRGAGRDGWKLSNWNSYIADVDTNFTPVLDHTVIVNDPDSEPLQDQARTFLASIGAST</sequence>
<evidence type="ECO:0000256" key="3">
    <source>
        <dbReference type="ARBA" id="ARBA00023163"/>
    </source>
</evidence>
<dbReference type="Proteomes" id="UP001217325">
    <property type="component" value="Unassembled WGS sequence"/>
</dbReference>
<dbReference type="Pfam" id="PF13671">
    <property type="entry name" value="AAA_33"/>
    <property type="match status" value="1"/>
</dbReference>